<dbReference type="AlphaFoldDB" id="A0A6J4RWU4"/>
<accession>A0A6J4RWU4</accession>
<feature type="compositionally biased region" description="Low complexity" evidence="1">
    <location>
        <begin position="244"/>
        <end position="264"/>
    </location>
</feature>
<sequence>DRAQHDAGRGRSRNLRAGRRPGGEPPRLRGHEDHGRGHLGRAGGPRGGQEGPQALPGARHKPHRHRRLLRSRRLRAPHRRDARALPGGRGDRHEGRPRAPRARGLEAQRPPRAHKGGHRGQPEASEAGDDRPLPTPSHRPRGAGRGVARHHVGSQGRGQGTPRRALRGRGGRAAAGAADSPDRLRAEPLQPHRPGLRRRAGGVRVGRDRLYPVVPARLRLPLPAGRPGGRDRRQPRGHPRTGRPRLAAPPLAGDAPDTGHLLGRPPRRERRRGLAGTLGRRVRRALRGLRL</sequence>
<feature type="compositionally biased region" description="Basic residues" evidence="1">
    <location>
        <begin position="138"/>
        <end position="152"/>
    </location>
</feature>
<feature type="non-terminal residue" evidence="2">
    <location>
        <position position="1"/>
    </location>
</feature>
<dbReference type="EMBL" id="CADCVI010000197">
    <property type="protein sequence ID" value="CAA9484189.1"/>
    <property type="molecule type" value="Genomic_DNA"/>
</dbReference>
<feature type="region of interest" description="Disordered" evidence="1">
    <location>
        <begin position="1"/>
        <end position="203"/>
    </location>
</feature>
<feature type="region of interest" description="Disordered" evidence="1">
    <location>
        <begin position="219"/>
        <end position="279"/>
    </location>
</feature>
<gene>
    <name evidence="2" type="ORF">AVDCRST_MAG25-2964</name>
</gene>
<name>A0A6J4RWU4_9ACTN</name>
<feature type="compositionally biased region" description="Basic residues" evidence="1">
    <location>
        <begin position="10"/>
        <end position="19"/>
    </location>
</feature>
<protein>
    <submittedName>
        <fullName evidence="2">Oxidoreductase</fullName>
    </submittedName>
</protein>
<feature type="non-terminal residue" evidence="2">
    <location>
        <position position="291"/>
    </location>
</feature>
<organism evidence="2">
    <name type="scientific">uncultured Rubrobacteraceae bacterium</name>
    <dbReference type="NCBI Taxonomy" id="349277"/>
    <lineage>
        <taxon>Bacteria</taxon>
        <taxon>Bacillati</taxon>
        <taxon>Actinomycetota</taxon>
        <taxon>Rubrobacteria</taxon>
        <taxon>Rubrobacterales</taxon>
        <taxon>Rubrobacteraceae</taxon>
        <taxon>environmental samples</taxon>
    </lineage>
</organism>
<reference evidence="2" key="1">
    <citation type="submission" date="2020-02" db="EMBL/GenBank/DDBJ databases">
        <authorList>
            <person name="Meier V. D."/>
        </authorList>
    </citation>
    <scope>NUCLEOTIDE SEQUENCE</scope>
    <source>
        <strain evidence="2">AVDCRST_MAG25</strain>
    </source>
</reference>
<feature type="compositionally biased region" description="Basic and acidic residues" evidence="1">
    <location>
        <begin position="26"/>
        <end position="36"/>
    </location>
</feature>
<feature type="compositionally biased region" description="Basic residues" evidence="1">
    <location>
        <begin position="58"/>
        <end position="81"/>
    </location>
</feature>
<proteinExistence type="predicted"/>
<evidence type="ECO:0000313" key="2">
    <source>
        <dbReference type="EMBL" id="CAA9484189.1"/>
    </source>
</evidence>
<evidence type="ECO:0000256" key="1">
    <source>
        <dbReference type="SAM" id="MobiDB-lite"/>
    </source>
</evidence>
<feature type="compositionally biased region" description="Gly residues" evidence="1">
    <location>
        <begin position="40"/>
        <end position="50"/>
    </location>
</feature>